<dbReference type="AlphaFoldDB" id="A0A2R6X1G6"/>
<dbReference type="Proteomes" id="UP000244005">
    <property type="component" value="Unassembled WGS sequence"/>
</dbReference>
<reference evidence="2" key="1">
    <citation type="journal article" date="2017" name="Cell">
        <title>Insights into land plant evolution garnered from the Marchantia polymorpha genome.</title>
        <authorList>
            <person name="Bowman J.L."/>
            <person name="Kohchi T."/>
            <person name="Yamato K.T."/>
            <person name="Jenkins J."/>
            <person name="Shu S."/>
            <person name="Ishizaki K."/>
            <person name="Yamaoka S."/>
            <person name="Nishihama R."/>
            <person name="Nakamura Y."/>
            <person name="Berger F."/>
            <person name="Adam C."/>
            <person name="Aki S.S."/>
            <person name="Althoff F."/>
            <person name="Araki T."/>
            <person name="Arteaga-Vazquez M.A."/>
            <person name="Balasubrmanian S."/>
            <person name="Barry K."/>
            <person name="Bauer D."/>
            <person name="Boehm C.R."/>
            <person name="Briginshaw L."/>
            <person name="Caballero-Perez J."/>
            <person name="Catarino B."/>
            <person name="Chen F."/>
            <person name="Chiyoda S."/>
            <person name="Chovatia M."/>
            <person name="Davies K.M."/>
            <person name="Delmans M."/>
            <person name="Demura T."/>
            <person name="Dierschke T."/>
            <person name="Dolan L."/>
            <person name="Dorantes-Acosta A.E."/>
            <person name="Eklund D.M."/>
            <person name="Florent S.N."/>
            <person name="Flores-Sandoval E."/>
            <person name="Fujiyama A."/>
            <person name="Fukuzawa H."/>
            <person name="Galik B."/>
            <person name="Grimanelli D."/>
            <person name="Grimwood J."/>
            <person name="Grossniklaus U."/>
            <person name="Hamada T."/>
            <person name="Haseloff J."/>
            <person name="Hetherington A.J."/>
            <person name="Higo A."/>
            <person name="Hirakawa Y."/>
            <person name="Hundley H.N."/>
            <person name="Ikeda Y."/>
            <person name="Inoue K."/>
            <person name="Inoue S.I."/>
            <person name="Ishida S."/>
            <person name="Jia Q."/>
            <person name="Kakita M."/>
            <person name="Kanazawa T."/>
            <person name="Kawai Y."/>
            <person name="Kawashima T."/>
            <person name="Kennedy M."/>
            <person name="Kinose K."/>
            <person name="Kinoshita T."/>
            <person name="Kohara Y."/>
            <person name="Koide E."/>
            <person name="Komatsu K."/>
            <person name="Kopischke S."/>
            <person name="Kubo M."/>
            <person name="Kyozuka J."/>
            <person name="Lagercrantz U."/>
            <person name="Lin S.S."/>
            <person name="Lindquist E."/>
            <person name="Lipzen A.M."/>
            <person name="Lu C.W."/>
            <person name="De Luna E."/>
            <person name="Martienssen R.A."/>
            <person name="Minamino N."/>
            <person name="Mizutani M."/>
            <person name="Mizutani M."/>
            <person name="Mochizuki N."/>
            <person name="Monte I."/>
            <person name="Mosher R."/>
            <person name="Nagasaki H."/>
            <person name="Nakagami H."/>
            <person name="Naramoto S."/>
            <person name="Nishitani K."/>
            <person name="Ohtani M."/>
            <person name="Okamoto T."/>
            <person name="Okumura M."/>
            <person name="Phillips J."/>
            <person name="Pollak B."/>
            <person name="Reinders A."/>
            <person name="Rovekamp M."/>
            <person name="Sano R."/>
            <person name="Sawa S."/>
            <person name="Schmid M.W."/>
            <person name="Shirakawa M."/>
            <person name="Solano R."/>
            <person name="Spunde A."/>
            <person name="Suetsugu N."/>
            <person name="Sugano S."/>
            <person name="Sugiyama A."/>
            <person name="Sun R."/>
            <person name="Suzuki Y."/>
            <person name="Takenaka M."/>
            <person name="Takezawa D."/>
            <person name="Tomogane H."/>
            <person name="Tsuzuki M."/>
            <person name="Ueda T."/>
            <person name="Umeda M."/>
            <person name="Ward J.M."/>
            <person name="Watanabe Y."/>
            <person name="Yazaki K."/>
            <person name="Yokoyama R."/>
            <person name="Yoshitake Y."/>
            <person name="Yotsui I."/>
            <person name="Zachgo S."/>
            <person name="Schmutz J."/>
        </authorList>
    </citation>
    <scope>NUCLEOTIDE SEQUENCE [LARGE SCALE GENOMIC DNA]</scope>
    <source>
        <strain evidence="2">Tak-1</strain>
    </source>
</reference>
<evidence type="ECO:0000313" key="1">
    <source>
        <dbReference type="EMBL" id="PTQ39943.1"/>
    </source>
</evidence>
<organism evidence="1 2">
    <name type="scientific">Marchantia polymorpha</name>
    <name type="common">Common liverwort</name>
    <name type="synonym">Marchantia aquatica</name>
    <dbReference type="NCBI Taxonomy" id="3197"/>
    <lineage>
        <taxon>Eukaryota</taxon>
        <taxon>Viridiplantae</taxon>
        <taxon>Streptophyta</taxon>
        <taxon>Embryophyta</taxon>
        <taxon>Marchantiophyta</taxon>
        <taxon>Marchantiopsida</taxon>
        <taxon>Marchantiidae</taxon>
        <taxon>Marchantiales</taxon>
        <taxon>Marchantiaceae</taxon>
        <taxon>Marchantia</taxon>
    </lineage>
</organism>
<evidence type="ECO:0000313" key="2">
    <source>
        <dbReference type="Proteomes" id="UP000244005"/>
    </source>
</evidence>
<name>A0A2R6X1G6_MARPO</name>
<sequence length="249" mass="27679">MSKEGQVSRNTTVHYKLPDTTNLTFATVYSPPLEIREKFQAKTKMLRSGIHSLPPTHTQEPIINVSFHSSLLASPSLQPSVLRLFPPSKPHLRSSSLTTSPQSVRNLQIAPDKNLRATKGKRCGGEMTLTARRETWHDPSQARQRPRYNPAPPRYARTLDCGKKKKRAFAIKSPLASPLNCRSSSWGPSRHLYACHRGHAHRSLLRTTGDLPTTVVLGAAAHFRICARCMTLREWCAVALSGSFSFSCG</sequence>
<dbReference type="EMBL" id="KZ772714">
    <property type="protein sequence ID" value="PTQ39943.1"/>
    <property type="molecule type" value="Genomic_DNA"/>
</dbReference>
<protein>
    <submittedName>
        <fullName evidence="1">Uncharacterized protein</fullName>
    </submittedName>
</protein>
<keyword evidence="2" id="KW-1185">Reference proteome</keyword>
<gene>
    <name evidence="1" type="ORF">MARPO_0042s0012</name>
</gene>
<proteinExistence type="predicted"/>
<accession>A0A2R6X1G6</accession>